<dbReference type="AlphaFoldDB" id="A0A8J3DUR9"/>
<keyword evidence="2" id="KW-1185">Reference proteome</keyword>
<reference evidence="1" key="2">
    <citation type="submission" date="2020-09" db="EMBL/GenBank/DDBJ databases">
        <authorList>
            <person name="Sun Q."/>
            <person name="Kim S."/>
        </authorList>
    </citation>
    <scope>NUCLEOTIDE SEQUENCE</scope>
    <source>
        <strain evidence="1">KCTC 42097</strain>
    </source>
</reference>
<accession>A0A8J3DUR9</accession>
<protein>
    <recommendedName>
        <fullName evidence="3">Transposase DDE domain-containing protein</fullName>
    </recommendedName>
</protein>
<sequence length="60" mass="6608">MLHPVAFAAKEVLAGNLLTYESPTKKGLRLVYEAQAQSCANCPLESRCTASRRRTIARQS</sequence>
<gene>
    <name evidence="1" type="ORF">GCM10010136_31480</name>
</gene>
<evidence type="ECO:0000313" key="1">
    <source>
        <dbReference type="EMBL" id="GHC79154.1"/>
    </source>
</evidence>
<evidence type="ECO:0008006" key="3">
    <source>
        <dbReference type="Google" id="ProtNLM"/>
    </source>
</evidence>
<dbReference type="EMBL" id="BMZO01000011">
    <property type="protein sequence ID" value="GHC79154.1"/>
    <property type="molecule type" value="Genomic_DNA"/>
</dbReference>
<organism evidence="1 2">
    <name type="scientific">Limoniibacter endophyticus</name>
    <dbReference type="NCBI Taxonomy" id="1565040"/>
    <lineage>
        <taxon>Bacteria</taxon>
        <taxon>Pseudomonadati</taxon>
        <taxon>Pseudomonadota</taxon>
        <taxon>Alphaproteobacteria</taxon>
        <taxon>Hyphomicrobiales</taxon>
        <taxon>Bartonellaceae</taxon>
        <taxon>Limoniibacter</taxon>
    </lineage>
</organism>
<evidence type="ECO:0000313" key="2">
    <source>
        <dbReference type="Proteomes" id="UP000641137"/>
    </source>
</evidence>
<dbReference type="Proteomes" id="UP000641137">
    <property type="component" value="Unassembled WGS sequence"/>
</dbReference>
<name>A0A8J3DUR9_9HYPH</name>
<proteinExistence type="predicted"/>
<reference evidence="1" key="1">
    <citation type="journal article" date="2014" name="Int. J. Syst. Evol. Microbiol.">
        <title>Complete genome sequence of Corynebacterium casei LMG S-19264T (=DSM 44701T), isolated from a smear-ripened cheese.</title>
        <authorList>
            <consortium name="US DOE Joint Genome Institute (JGI-PGF)"/>
            <person name="Walter F."/>
            <person name="Albersmeier A."/>
            <person name="Kalinowski J."/>
            <person name="Ruckert C."/>
        </authorList>
    </citation>
    <scope>NUCLEOTIDE SEQUENCE</scope>
    <source>
        <strain evidence="1">KCTC 42097</strain>
    </source>
</reference>
<comment type="caution">
    <text evidence="1">The sequence shown here is derived from an EMBL/GenBank/DDBJ whole genome shotgun (WGS) entry which is preliminary data.</text>
</comment>